<name>A0A7G5N119_9FIRM</name>
<dbReference type="Proteomes" id="UP000515789">
    <property type="component" value="Chromosome"/>
</dbReference>
<evidence type="ECO:0000313" key="1">
    <source>
        <dbReference type="EMBL" id="QMW80562.1"/>
    </source>
</evidence>
<evidence type="ECO:0000313" key="2">
    <source>
        <dbReference type="Proteomes" id="UP000515789"/>
    </source>
</evidence>
<dbReference type="RefSeq" id="WP_018595217.1">
    <property type="nucleotide sequence ID" value="NZ_CABLBP010000020.1"/>
</dbReference>
<accession>A0A7G5N119</accession>
<reference evidence="1 2" key="1">
    <citation type="submission" date="2019-04" db="EMBL/GenBank/DDBJ databases">
        <authorList>
            <person name="Schori C."/>
            <person name="Ahrens C."/>
        </authorList>
    </citation>
    <scope>NUCLEOTIDE SEQUENCE [LARGE SCALE GENOMIC DNA]</scope>
    <source>
        <strain evidence="1 2">DSM 2950</strain>
    </source>
</reference>
<proteinExistence type="predicted"/>
<gene>
    <name evidence="1" type="ORF">E5259_24870</name>
</gene>
<organism evidence="1 2">
    <name type="scientific">Blautia producta</name>
    <dbReference type="NCBI Taxonomy" id="33035"/>
    <lineage>
        <taxon>Bacteria</taxon>
        <taxon>Bacillati</taxon>
        <taxon>Bacillota</taxon>
        <taxon>Clostridia</taxon>
        <taxon>Lachnospirales</taxon>
        <taxon>Lachnospiraceae</taxon>
        <taxon>Blautia</taxon>
    </lineage>
</organism>
<dbReference type="EMBL" id="CP039126">
    <property type="protein sequence ID" value="QMW80562.1"/>
    <property type="molecule type" value="Genomic_DNA"/>
</dbReference>
<dbReference type="AlphaFoldDB" id="A0A7G5N119"/>
<sequence>MQPFEKIADEVREEFQIPPYFDDTALMSYVKEGAAWMERLNPAYDPEGDSRCRGLLKNYVNYAYHHKINEFFDNYSSVILQWQLESEVPR</sequence>
<dbReference type="GeneID" id="75053981"/>
<protein>
    <submittedName>
        <fullName evidence="1">Uncharacterized protein</fullName>
    </submittedName>
</protein>